<evidence type="ECO:0000256" key="4">
    <source>
        <dbReference type="ARBA" id="ARBA00022434"/>
    </source>
</evidence>
<comment type="subcellular location">
    <subcellularLocation>
        <location evidence="1">Mitochondrion</location>
    </subcellularLocation>
</comment>
<dbReference type="Gene3D" id="3.30.920.10">
    <property type="entry name" value="Frataxin/CyaY"/>
    <property type="match status" value="1"/>
</dbReference>
<proteinExistence type="inferred from homology"/>
<dbReference type="Pfam" id="PF01491">
    <property type="entry name" value="Frataxin_Cyay"/>
    <property type="match status" value="1"/>
</dbReference>
<dbReference type="SUPFAM" id="SSF55387">
    <property type="entry name" value="Frataxin/Nqo15-like"/>
    <property type="match status" value="1"/>
</dbReference>
<dbReference type="OrthoDB" id="1897642at2759"/>
<dbReference type="Pfam" id="PF00581">
    <property type="entry name" value="Rhodanese"/>
    <property type="match status" value="1"/>
</dbReference>
<evidence type="ECO:0000256" key="8">
    <source>
        <dbReference type="ARBA" id="ARBA00023002"/>
    </source>
</evidence>
<dbReference type="SMART" id="SM01219">
    <property type="entry name" value="Frataxin_Cyay"/>
    <property type="match status" value="1"/>
</dbReference>
<protein>
    <recommendedName>
        <fullName evidence="3">ferroxidase</fullName>
        <ecNumber evidence="3">1.16.3.1</ecNumber>
    </recommendedName>
</protein>
<keyword evidence="10" id="KW-0406">Ion transport</keyword>
<keyword evidence="11" id="KW-0496">Mitochondrion</keyword>
<dbReference type="InterPro" id="IPR036873">
    <property type="entry name" value="Rhodanese-like_dom_sf"/>
</dbReference>
<sequence length="313" mass="35142">MPRLSVPSRLAAGRSPLQLRSQSTQTPTDKDKVKEALKHNDDIQRDWDARLLTYEQMKPKTQSPTPDAYIIDVREPDEVIQGSIPSAVNLPLSVLGNSLHLPAAAFQEKHGFTKPKRDQEIIFYCRSGKRSASACDIAKRNGYTKRSWSAANQFFRHANTRPMLAPPSALRHRLMSTAAAQSSPSRPIPLSEEIYHGLADATMEVLLENFEILLDEEGKPGYEIEYLSGVLTLSLGDKGTYVINKQPPNKQIWLSSPFSGPKRYDYSPKHDDWRYARDDTSMGDLLNREIGEVFGRDVNVGLDDITQYIADIA</sequence>
<accession>A0A067NU76</accession>
<dbReference type="GO" id="GO:0016226">
    <property type="term" value="P:iron-sulfur cluster assembly"/>
    <property type="evidence" value="ECO:0007669"/>
    <property type="project" value="InterPro"/>
</dbReference>
<keyword evidence="7" id="KW-0809">Transit peptide</keyword>
<dbReference type="PROSITE" id="PS01344">
    <property type="entry name" value="FRATAXIN_1"/>
    <property type="match status" value="1"/>
</dbReference>
<dbReference type="HOGENOM" id="CLU_888820_0_0_1"/>
<evidence type="ECO:0000256" key="5">
    <source>
        <dbReference type="ARBA" id="ARBA00022448"/>
    </source>
</evidence>
<dbReference type="GO" id="GO:0005739">
    <property type="term" value="C:mitochondrion"/>
    <property type="evidence" value="ECO:0007669"/>
    <property type="project" value="UniProtKB-SubCell"/>
</dbReference>
<dbReference type="GO" id="GO:0034986">
    <property type="term" value="F:iron chaperone activity"/>
    <property type="evidence" value="ECO:0007669"/>
    <property type="project" value="TreeGrafter"/>
</dbReference>
<dbReference type="GO" id="GO:0051537">
    <property type="term" value="F:2 iron, 2 sulfur cluster binding"/>
    <property type="evidence" value="ECO:0007669"/>
    <property type="project" value="TreeGrafter"/>
</dbReference>
<evidence type="ECO:0000256" key="1">
    <source>
        <dbReference type="ARBA" id="ARBA00004173"/>
    </source>
</evidence>
<evidence type="ECO:0000256" key="12">
    <source>
        <dbReference type="ARBA" id="ARBA00047990"/>
    </source>
</evidence>
<evidence type="ECO:0000313" key="16">
    <source>
        <dbReference type="Proteomes" id="UP000027073"/>
    </source>
</evidence>
<organism evidence="15 16">
    <name type="scientific">Pleurotus ostreatus (strain PC15)</name>
    <name type="common">Oyster mushroom</name>
    <dbReference type="NCBI Taxonomy" id="1137138"/>
    <lineage>
        <taxon>Eukaryota</taxon>
        <taxon>Fungi</taxon>
        <taxon>Dikarya</taxon>
        <taxon>Basidiomycota</taxon>
        <taxon>Agaricomycotina</taxon>
        <taxon>Agaricomycetes</taxon>
        <taxon>Agaricomycetidae</taxon>
        <taxon>Agaricales</taxon>
        <taxon>Pleurotineae</taxon>
        <taxon>Pleurotaceae</taxon>
        <taxon>Pleurotus</taxon>
    </lineage>
</organism>
<dbReference type="GO" id="GO:0008199">
    <property type="term" value="F:ferric iron binding"/>
    <property type="evidence" value="ECO:0007669"/>
    <property type="project" value="InterPro"/>
</dbReference>
<evidence type="ECO:0000256" key="13">
    <source>
        <dbReference type="SAM" id="MobiDB-lite"/>
    </source>
</evidence>
<dbReference type="PRINTS" id="PR00904">
    <property type="entry name" value="FRATAXIN"/>
</dbReference>
<dbReference type="InParanoid" id="A0A067NU76"/>
<dbReference type="PANTHER" id="PTHR16821">
    <property type="entry name" value="FRATAXIN"/>
    <property type="match status" value="1"/>
</dbReference>
<reference evidence="16" key="1">
    <citation type="journal article" date="2014" name="Proc. Natl. Acad. Sci. U.S.A.">
        <title>Extensive sampling of basidiomycete genomes demonstrates inadequacy of the white-rot/brown-rot paradigm for wood decay fungi.</title>
        <authorList>
            <person name="Riley R."/>
            <person name="Salamov A.A."/>
            <person name="Brown D.W."/>
            <person name="Nagy L.G."/>
            <person name="Floudas D."/>
            <person name="Held B.W."/>
            <person name="Levasseur A."/>
            <person name="Lombard V."/>
            <person name="Morin E."/>
            <person name="Otillar R."/>
            <person name="Lindquist E.A."/>
            <person name="Sun H."/>
            <person name="LaButti K.M."/>
            <person name="Schmutz J."/>
            <person name="Jabbour D."/>
            <person name="Luo H."/>
            <person name="Baker S.E."/>
            <person name="Pisabarro A.G."/>
            <person name="Walton J.D."/>
            <person name="Blanchette R.A."/>
            <person name="Henrissat B."/>
            <person name="Martin F."/>
            <person name="Cullen D."/>
            <person name="Hibbett D.S."/>
            <person name="Grigoriev I.V."/>
        </authorList>
    </citation>
    <scope>NUCLEOTIDE SEQUENCE [LARGE SCALE GENOMIC DNA]</scope>
    <source>
        <strain evidence="16">PC15</strain>
    </source>
</reference>
<dbReference type="Proteomes" id="UP000027073">
    <property type="component" value="Unassembled WGS sequence"/>
</dbReference>
<evidence type="ECO:0000256" key="3">
    <source>
        <dbReference type="ARBA" id="ARBA00013107"/>
    </source>
</evidence>
<dbReference type="InterPro" id="IPR001763">
    <property type="entry name" value="Rhodanese-like_dom"/>
</dbReference>
<dbReference type="NCBIfam" id="TIGR03421">
    <property type="entry name" value="FeS_CyaY"/>
    <property type="match status" value="1"/>
</dbReference>
<dbReference type="AlphaFoldDB" id="A0A067NU76"/>
<dbReference type="SMART" id="SM00450">
    <property type="entry name" value="RHOD"/>
    <property type="match status" value="1"/>
</dbReference>
<evidence type="ECO:0000256" key="11">
    <source>
        <dbReference type="ARBA" id="ARBA00023128"/>
    </source>
</evidence>
<feature type="domain" description="Rhodanese" evidence="14">
    <location>
        <begin position="64"/>
        <end position="160"/>
    </location>
</feature>
<dbReference type="GO" id="GO:0004322">
    <property type="term" value="F:ferroxidase activity"/>
    <property type="evidence" value="ECO:0007669"/>
    <property type="project" value="UniProtKB-EC"/>
</dbReference>
<dbReference type="InterPro" id="IPR020895">
    <property type="entry name" value="Frataxin_CS"/>
</dbReference>
<dbReference type="InterPro" id="IPR002908">
    <property type="entry name" value="Frataxin/CyaY"/>
</dbReference>
<feature type="compositionally biased region" description="Polar residues" evidence="13">
    <location>
        <begin position="18"/>
        <end position="27"/>
    </location>
</feature>
<gene>
    <name evidence="15" type="ORF">PLEOSDRAFT_1095974</name>
</gene>
<feature type="region of interest" description="Disordered" evidence="13">
    <location>
        <begin position="1"/>
        <end position="39"/>
    </location>
</feature>
<evidence type="ECO:0000256" key="6">
    <source>
        <dbReference type="ARBA" id="ARBA00022496"/>
    </source>
</evidence>
<dbReference type="InterPro" id="IPR017789">
    <property type="entry name" value="Frataxin"/>
</dbReference>
<keyword evidence="5" id="KW-0813">Transport</keyword>
<dbReference type="PROSITE" id="PS50810">
    <property type="entry name" value="FRATAXIN_2"/>
    <property type="match status" value="1"/>
</dbReference>
<evidence type="ECO:0000259" key="14">
    <source>
        <dbReference type="PROSITE" id="PS50206"/>
    </source>
</evidence>
<dbReference type="CDD" id="cd00503">
    <property type="entry name" value="Frataxin"/>
    <property type="match status" value="1"/>
</dbReference>
<evidence type="ECO:0000256" key="9">
    <source>
        <dbReference type="ARBA" id="ARBA00023004"/>
    </source>
</evidence>
<feature type="compositionally biased region" description="Basic and acidic residues" evidence="13">
    <location>
        <begin position="28"/>
        <end position="39"/>
    </location>
</feature>
<dbReference type="PANTHER" id="PTHR16821:SF2">
    <property type="entry name" value="FRATAXIN, MITOCHONDRIAL"/>
    <property type="match status" value="1"/>
</dbReference>
<dbReference type="InterPro" id="IPR036524">
    <property type="entry name" value="Frataxin/CyaY_sf"/>
</dbReference>
<comment type="catalytic activity">
    <reaction evidence="12">
        <text>4 Fe(2+) + O2 + 4 H(+) = 4 Fe(3+) + 2 H2O</text>
        <dbReference type="Rhea" id="RHEA:11148"/>
        <dbReference type="ChEBI" id="CHEBI:15377"/>
        <dbReference type="ChEBI" id="CHEBI:15378"/>
        <dbReference type="ChEBI" id="CHEBI:15379"/>
        <dbReference type="ChEBI" id="CHEBI:29033"/>
        <dbReference type="ChEBI" id="CHEBI:29034"/>
        <dbReference type="EC" id="1.16.3.1"/>
    </reaction>
</comment>
<dbReference type="GO" id="GO:0006826">
    <property type="term" value="P:iron ion transport"/>
    <property type="evidence" value="ECO:0007669"/>
    <property type="project" value="UniProtKB-KW"/>
</dbReference>
<dbReference type="SUPFAM" id="SSF52821">
    <property type="entry name" value="Rhodanese/Cell cycle control phosphatase"/>
    <property type="match status" value="1"/>
</dbReference>
<evidence type="ECO:0000256" key="10">
    <source>
        <dbReference type="ARBA" id="ARBA00023065"/>
    </source>
</evidence>
<dbReference type="NCBIfam" id="TIGR03422">
    <property type="entry name" value="mito_frataxin"/>
    <property type="match status" value="1"/>
</dbReference>
<keyword evidence="4" id="KW-0409">Iron storage</keyword>
<dbReference type="Gene3D" id="3.40.250.10">
    <property type="entry name" value="Rhodanese-like domain"/>
    <property type="match status" value="1"/>
</dbReference>
<dbReference type="GO" id="GO:0006879">
    <property type="term" value="P:intracellular iron ion homeostasis"/>
    <property type="evidence" value="ECO:0007669"/>
    <property type="project" value="UniProtKB-KW"/>
</dbReference>
<name>A0A067NU76_PLEO1</name>
<evidence type="ECO:0000256" key="2">
    <source>
        <dbReference type="ARBA" id="ARBA00008183"/>
    </source>
</evidence>
<comment type="similarity">
    <text evidence="2">Belongs to the frataxin family.</text>
</comment>
<dbReference type="GO" id="GO:0008198">
    <property type="term" value="F:ferrous iron binding"/>
    <property type="evidence" value="ECO:0007669"/>
    <property type="project" value="TreeGrafter"/>
</dbReference>
<evidence type="ECO:0000313" key="15">
    <source>
        <dbReference type="EMBL" id="KDQ30565.1"/>
    </source>
</evidence>
<keyword evidence="8" id="KW-0560">Oxidoreductase</keyword>
<dbReference type="VEuPathDB" id="FungiDB:PLEOSDRAFT_1095974"/>
<dbReference type="PROSITE" id="PS50206">
    <property type="entry name" value="RHODANESE_3"/>
    <property type="match status" value="1"/>
</dbReference>
<evidence type="ECO:0000256" key="7">
    <source>
        <dbReference type="ARBA" id="ARBA00022946"/>
    </source>
</evidence>
<dbReference type="EMBL" id="KL198006">
    <property type="protein sequence ID" value="KDQ30565.1"/>
    <property type="molecule type" value="Genomic_DNA"/>
</dbReference>
<keyword evidence="6" id="KW-0410">Iron transport</keyword>
<dbReference type="STRING" id="1137138.A0A067NU76"/>
<dbReference type="EC" id="1.16.3.1" evidence="3"/>
<keyword evidence="9" id="KW-0408">Iron</keyword>